<dbReference type="Gene3D" id="3.10.20.90">
    <property type="entry name" value="Phosphatidylinositol 3-kinase Catalytic Subunit, Chain A, domain 1"/>
    <property type="match status" value="1"/>
</dbReference>
<dbReference type="GO" id="GO:0007030">
    <property type="term" value="P:Golgi organization"/>
    <property type="evidence" value="ECO:0007669"/>
    <property type="project" value="TreeGrafter"/>
</dbReference>
<comment type="caution">
    <text evidence="4">The sequence shown here is derived from an EMBL/GenBank/DDBJ whole genome shotgun (WGS) entry which is preliminary data.</text>
</comment>
<organism evidence="4 5">
    <name type="scientific">Wickerhamomyces ciferrii (strain ATCC 14091 / BCRC 22168 / CBS 111 / JCM 3599 / NBRC 0793 / NRRL Y-1031 F-60-10)</name>
    <name type="common">Yeast</name>
    <name type="synonym">Pichia ciferrii</name>
    <dbReference type="NCBI Taxonomy" id="1206466"/>
    <lineage>
        <taxon>Eukaryota</taxon>
        <taxon>Fungi</taxon>
        <taxon>Dikarya</taxon>
        <taxon>Ascomycota</taxon>
        <taxon>Saccharomycotina</taxon>
        <taxon>Saccharomycetes</taxon>
        <taxon>Phaffomycetales</taxon>
        <taxon>Wickerhamomycetaceae</taxon>
        <taxon>Wickerhamomyces</taxon>
    </lineage>
</organism>
<accession>K0KT15</accession>
<protein>
    <submittedName>
        <fullName evidence="4">NSFL1 cofactor p47</fullName>
    </submittedName>
</protein>
<dbReference type="eggNOG" id="KOG2086">
    <property type="taxonomic scope" value="Eukaryota"/>
</dbReference>
<dbReference type="Pfam" id="PF00789">
    <property type="entry name" value="UBX"/>
    <property type="match status" value="1"/>
</dbReference>
<dbReference type="STRING" id="1206466.K0KT15"/>
<feature type="compositionally biased region" description="Low complexity" evidence="1">
    <location>
        <begin position="30"/>
        <end position="56"/>
    </location>
</feature>
<feature type="domain" description="SEP" evidence="3">
    <location>
        <begin position="166"/>
        <end position="231"/>
    </location>
</feature>
<dbReference type="AlphaFoldDB" id="K0KT15"/>
<dbReference type="SUPFAM" id="SSF54236">
    <property type="entry name" value="Ubiquitin-like"/>
    <property type="match status" value="1"/>
</dbReference>
<dbReference type="GO" id="GO:0031468">
    <property type="term" value="P:nuclear membrane reassembly"/>
    <property type="evidence" value="ECO:0007669"/>
    <property type="project" value="TreeGrafter"/>
</dbReference>
<dbReference type="SUPFAM" id="SSF102848">
    <property type="entry name" value="NSFL1 (p97 ATPase) cofactor p47, SEP domain"/>
    <property type="match status" value="1"/>
</dbReference>
<gene>
    <name evidence="4" type="ORF">BN7_4768</name>
</gene>
<dbReference type="Gene3D" id="3.30.420.210">
    <property type="entry name" value="SEP domain"/>
    <property type="match status" value="1"/>
</dbReference>
<feature type="compositionally biased region" description="Basic and acidic residues" evidence="1">
    <location>
        <begin position="110"/>
        <end position="124"/>
    </location>
</feature>
<feature type="region of interest" description="Disordered" evidence="1">
    <location>
        <begin position="1"/>
        <end position="162"/>
    </location>
</feature>
<proteinExistence type="predicted"/>
<dbReference type="GO" id="GO:0061025">
    <property type="term" value="P:membrane fusion"/>
    <property type="evidence" value="ECO:0007669"/>
    <property type="project" value="TreeGrafter"/>
</dbReference>
<dbReference type="GO" id="GO:0043130">
    <property type="term" value="F:ubiquitin binding"/>
    <property type="evidence" value="ECO:0007669"/>
    <property type="project" value="TreeGrafter"/>
</dbReference>
<dbReference type="Pfam" id="PF08059">
    <property type="entry name" value="SEP"/>
    <property type="match status" value="1"/>
</dbReference>
<dbReference type="FunFam" id="3.30.420.210:FF:000002">
    <property type="entry name" value="UBX domain-containing protein 1"/>
    <property type="match status" value="1"/>
</dbReference>
<evidence type="ECO:0000259" key="2">
    <source>
        <dbReference type="PROSITE" id="PS50033"/>
    </source>
</evidence>
<dbReference type="InParanoid" id="K0KT15"/>
<dbReference type="PANTHER" id="PTHR23333">
    <property type="entry name" value="UBX DOMAIN CONTAINING PROTEIN"/>
    <property type="match status" value="1"/>
</dbReference>
<dbReference type="Proteomes" id="UP000009328">
    <property type="component" value="Unassembled WGS sequence"/>
</dbReference>
<feature type="compositionally biased region" description="Polar residues" evidence="1">
    <location>
        <begin position="1"/>
        <end position="29"/>
    </location>
</feature>
<dbReference type="PROSITE" id="PS50033">
    <property type="entry name" value="UBX"/>
    <property type="match status" value="1"/>
</dbReference>
<sequence>MSDNSELISQFSELTQAPTTSALNGFFNGSTQRSSPTPESSRSQTPTSSSASRSTTNNKPQQSKMKTFQDLVNSDGKDDDDEQNFFAGGGRGSGLEVENPSDPTNLVQDLLKKAETGQGHPDRMNEDDEEVVSKPKFTGTGYSLGSTDVPSRVIGSRSSGPKKLEKATREITFWKDGFQVGDGKLYKYDDPANATYLAELNSGRAPLALLDVEYGQNVDVNVIKKLDEEYKPPKRKIGGFHGSGQRLGSPVSTDYQPPAPQAQAPTTTESKQEPSQPKDEGSGDTQVQIRLADGRRVVRRVESNGPVKQLYDYVTSETSSTKSFVLSHAFPVKPIEDKEQNMLIKIPIRQFQIRSLQIPKRLISDGFFNRHIINPLFGGPGGSGATRLHPNAGIPSQIKIEPIVKVPSIFDYYEKFRPSTGFNPDYFPIDSRFISSERLGYSGSLLQRPDVGSLVEVQKDNGSIHLGIVISKQLGLFHEDLDKLSMIDVNGEQVDFIASDISFHLFKVIDKSTIEQPLSIRTIDQVVQTLNYFINTSLIIRHNNMELYQAAQAWFIKDQSSVKVDLEEITKFIKKYTTKKSNINDLLQLECMLFATHLELSRDPVNWFTFKNKANHHLDNRISKSIAQFNYYSNSIETSEYLELATRLNDETLTRIGESFKNQINENDLDLKDYDDLKPYIKSVIQLMKHYIIYPHPLLKERLVPIMTAVLSSSSDFTTQKVYDILEELDEYNEDTHIFQTLDSKSINHQNSIPNIEISRSTYDYFQYMREPFQKTAYGIPSISNLNISDLAISLDKSIDSWFLQIHVLDVGSQISLNSKLVEEFIKNQVSISDDPENPLIPENILEMLIFHNNSPGNNAITFNIEFPLKSFNGWEDSKLISIGLTSLDAFKFVPIEEINDLIDTKVDLLSLIFKSNEKQSKHKVLDSNDKSSLSSIFKLIEQWQIIRNNKHSLEFSFPYKKCIKQKDGSLKLLDSIPLNLDFLKFIRNELNFMISEHLNNYENHDIPLIKHSQDILPPLNDSIEVESNKFSIPNYQSLKYEHFTLFPNVRGEISLKKFICGSQFLNHEVITTSSNQGSSYYKHGLSSGFINIMNGLNNYEDLVNQWQIIMYLKKQLQLNEGYNFHLNQHLLNFKLMNSNELLKFYKYEIEPIQIQD</sequence>
<dbReference type="GO" id="GO:0000045">
    <property type="term" value="P:autophagosome assembly"/>
    <property type="evidence" value="ECO:0007669"/>
    <property type="project" value="TreeGrafter"/>
</dbReference>
<feature type="compositionally biased region" description="Basic and acidic residues" evidence="1">
    <location>
        <begin position="270"/>
        <end position="281"/>
    </location>
</feature>
<feature type="region of interest" description="Disordered" evidence="1">
    <location>
        <begin position="232"/>
        <end position="286"/>
    </location>
</feature>
<dbReference type="SMART" id="SM00553">
    <property type="entry name" value="SEP"/>
    <property type="match status" value="1"/>
</dbReference>
<feature type="compositionally biased region" description="Polar residues" evidence="1">
    <location>
        <begin position="57"/>
        <end position="72"/>
    </location>
</feature>
<dbReference type="InterPro" id="IPR001012">
    <property type="entry name" value="UBX_dom"/>
</dbReference>
<dbReference type="InterPro" id="IPR012989">
    <property type="entry name" value="SEP_domain"/>
</dbReference>
<dbReference type="SMART" id="SM00166">
    <property type="entry name" value="UBX"/>
    <property type="match status" value="1"/>
</dbReference>
<evidence type="ECO:0000313" key="5">
    <source>
        <dbReference type="Proteomes" id="UP000009328"/>
    </source>
</evidence>
<evidence type="ECO:0000256" key="1">
    <source>
        <dbReference type="SAM" id="MobiDB-lite"/>
    </source>
</evidence>
<dbReference type="PROSITE" id="PS51399">
    <property type="entry name" value="SEP"/>
    <property type="match status" value="1"/>
</dbReference>
<keyword evidence="5" id="KW-1185">Reference proteome</keyword>
<feature type="compositionally biased region" description="Polar residues" evidence="1">
    <location>
        <begin position="140"/>
        <end position="149"/>
    </location>
</feature>
<dbReference type="InterPro" id="IPR029071">
    <property type="entry name" value="Ubiquitin-like_domsf"/>
</dbReference>
<evidence type="ECO:0000259" key="3">
    <source>
        <dbReference type="PROSITE" id="PS51399"/>
    </source>
</evidence>
<evidence type="ECO:0000313" key="4">
    <source>
        <dbReference type="EMBL" id="CCH45187.1"/>
    </source>
</evidence>
<dbReference type="HOGENOM" id="CLU_275736_0_0_1"/>
<name>K0KT15_WICCF</name>
<reference evidence="4 5" key="1">
    <citation type="journal article" date="2012" name="Eukaryot. Cell">
        <title>Draft genome sequence of Wickerhamomyces ciferrii NRRL Y-1031 F-60-10.</title>
        <authorList>
            <person name="Schneider J."/>
            <person name="Andrea H."/>
            <person name="Blom J."/>
            <person name="Jaenicke S."/>
            <person name="Ruckert C."/>
            <person name="Schorsch C."/>
            <person name="Szczepanowski R."/>
            <person name="Farwick M."/>
            <person name="Goesmann A."/>
            <person name="Puhler A."/>
            <person name="Schaffer S."/>
            <person name="Tauch A."/>
            <person name="Kohler T."/>
            <person name="Brinkrolf K."/>
        </authorList>
    </citation>
    <scope>NUCLEOTIDE SEQUENCE [LARGE SCALE GENOMIC DNA]</scope>
    <source>
        <strain evidence="5">ATCC 14091 / BCRC 22168 / CBS 111 / JCM 3599 / NBRC 0793 / NRRL Y-1031 F-60-10</strain>
    </source>
</reference>
<dbReference type="InterPro" id="IPR036241">
    <property type="entry name" value="NSFL1C_SEP_dom_sf"/>
</dbReference>
<dbReference type="EMBL" id="CAIF01000184">
    <property type="protein sequence ID" value="CCH45187.1"/>
    <property type="molecule type" value="Genomic_DNA"/>
</dbReference>
<dbReference type="GO" id="GO:0005829">
    <property type="term" value="C:cytosol"/>
    <property type="evidence" value="ECO:0007669"/>
    <property type="project" value="TreeGrafter"/>
</dbReference>
<dbReference type="GO" id="GO:0043161">
    <property type="term" value="P:proteasome-mediated ubiquitin-dependent protein catabolic process"/>
    <property type="evidence" value="ECO:0007669"/>
    <property type="project" value="TreeGrafter"/>
</dbReference>
<dbReference type="GO" id="GO:0005634">
    <property type="term" value="C:nucleus"/>
    <property type="evidence" value="ECO:0007669"/>
    <property type="project" value="TreeGrafter"/>
</dbReference>
<feature type="domain" description="UBX" evidence="2">
    <location>
        <begin position="280"/>
        <end position="345"/>
    </location>
</feature>
<dbReference type="PANTHER" id="PTHR23333:SF20">
    <property type="entry name" value="NSFL1 COFACTOR P47"/>
    <property type="match status" value="1"/>
</dbReference>